<keyword evidence="1" id="KW-0808">Transferase</keyword>
<gene>
    <name evidence="1" type="ORF">G1C97_0867</name>
</gene>
<dbReference type="EMBL" id="JAAIIG010000003">
    <property type="protein sequence ID" value="NMM97918.1"/>
    <property type="molecule type" value="Genomic_DNA"/>
</dbReference>
<organism evidence="1 2">
    <name type="scientific">Bifidobacterium olomucense</name>
    <dbReference type="NCBI Taxonomy" id="2675324"/>
    <lineage>
        <taxon>Bacteria</taxon>
        <taxon>Bacillati</taxon>
        <taxon>Actinomycetota</taxon>
        <taxon>Actinomycetes</taxon>
        <taxon>Bifidobacteriales</taxon>
        <taxon>Bifidobacteriaceae</taxon>
        <taxon>Bifidobacterium</taxon>
    </lineage>
</organism>
<dbReference type="GO" id="GO:0016301">
    <property type="term" value="F:kinase activity"/>
    <property type="evidence" value="ECO:0007669"/>
    <property type="project" value="UniProtKB-KW"/>
</dbReference>
<keyword evidence="1" id="KW-0418">Kinase</keyword>
<accession>A0A7Y0EXJ9</accession>
<dbReference type="RefSeq" id="WP_169240715.1">
    <property type="nucleotide sequence ID" value="NZ_JAAIIG010000003.1"/>
</dbReference>
<name>A0A7Y0EXJ9_9BIFI</name>
<dbReference type="AlphaFoldDB" id="A0A7Y0EXJ9"/>
<sequence length="282" mass="30078">MATNLDFSHTVKQSLSRTLAIGIATGLCLAALTGCSMPFTNQSAGASDSDTAAGSGSNTTDNLTIDANAKKFVSCLTGKGFEAQATASPGVPDKNGKMKTPTAKNMVMLRMLDANGQPVEAADNGMSVNTDSTTQQMYANSMFTSIDYGTVWVAFKDSTALAGSPYESKRQDYADCEAKNPNFAQPAQDLSQTPTYSEADKQATLDFAKNAREKGFSWVADPTGNEPTTILIPKTVSEDELRRFFKECPVGDAHITYGFDGTPDDFGYDYTKVMDEAMGVVS</sequence>
<evidence type="ECO:0000313" key="1">
    <source>
        <dbReference type="EMBL" id="NMM97918.1"/>
    </source>
</evidence>
<comment type="caution">
    <text evidence="1">The sequence shown here is derived from an EMBL/GenBank/DDBJ whole genome shotgun (WGS) entry which is preliminary data.</text>
</comment>
<evidence type="ECO:0000313" key="2">
    <source>
        <dbReference type="Proteomes" id="UP000543419"/>
    </source>
</evidence>
<keyword evidence="2" id="KW-1185">Reference proteome</keyword>
<proteinExistence type="predicted"/>
<protein>
    <submittedName>
        <fullName evidence="1">Uridine kinase</fullName>
    </submittedName>
</protein>
<reference evidence="1 2" key="1">
    <citation type="submission" date="2020-02" db="EMBL/GenBank/DDBJ databases">
        <title>Characterization of phylogenetic diversity of novel bifidobacterial species isolated in Czech ZOOs.</title>
        <authorList>
            <person name="Lugli G.A."/>
            <person name="Vera N.B."/>
            <person name="Ventura M."/>
        </authorList>
    </citation>
    <scope>NUCLEOTIDE SEQUENCE [LARGE SCALE GENOMIC DNA]</scope>
    <source>
        <strain evidence="1 2">DSM 109959</strain>
    </source>
</reference>
<dbReference type="Proteomes" id="UP000543419">
    <property type="component" value="Unassembled WGS sequence"/>
</dbReference>